<evidence type="ECO:0000256" key="2">
    <source>
        <dbReference type="ARBA" id="ARBA00022801"/>
    </source>
</evidence>
<dbReference type="Gene3D" id="3.20.20.370">
    <property type="entry name" value="Glycoside hydrolase/deacetylase"/>
    <property type="match status" value="1"/>
</dbReference>
<dbReference type="InterPro" id="IPR050248">
    <property type="entry name" value="Polysacc_deacetylase_ArnD"/>
</dbReference>
<dbReference type="GO" id="GO:0004099">
    <property type="term" value="F:chitin deacetylase activity"/>
    <property type="evidence" value="ECO:0007669"/>
    <property type="project" value="TreeGrafter"/>
</dbReference>
<reference evidence="6 7" key="1">
    <citation type="submission" date="2020-12" db="EMBL/GenBank/DDBJ databases">
        <title>Metabolic potential, ecology and presence of endohyphal bacteria is reflected in genomic diversity of Mucoromycotina.</title>
        <authorList>
            <person name="Muszewska A."/>
            <person name="Okrasinska A."/>
            <person name="Steczkiewicz K."/>
            <person name="Drgas O."/>
            <person name="Orlowska M."/>
            <person name="Perlinska-Lenart U."/>
            <person name="Aleksandrzak-Piekarczyk T."/>
            <person name="Szatraj K."/>
            <person name="Zielenkiewicz U."/>
            <person name="Pilsyk S."/>
            <person name="Malc E."/>
            <person name="Mieczkowski P."/>
            <person name="Kruszewska J.S."/>
            <person name="Biernat P."/>
            <person name="Pawlowska J."/>
        </authorList>
    </citation>
    <scope>NUCLEOTIDE SEQUENCE [LARGE SCALE GENOMIC DNA]</scope>
    <source>
        <strain evidence="6 7">CBS 142.35</strain>
    </source>
</reference>
<sequence length="384" mass="42282">MEGKKKYLLAAACLLAITNLSLVNGQGDAEDVIVPKDEAWLSQVDLTSVPNISVRPIGSGICENVDCDGPENDRCFETCGNTPTPEDIYGCPRDHSWALTFDDGPSQYTDQLLDILDEYNIKATFCVMGAHVEKFPEVVKRAYESGHHIASHTYSHPHLMSLTNEEIIYEMKATEKAIQDVIGVKPTYVRPPFGEADSRVKALMKSMGYKILLWNVDPTDYDVYMRSDVSKKIRGAFRSAASGIDTGLNPHEDPGFISLQHDLYNQSIAQVPNIIDYLSQLGYSFSTAAECLGDQEPHELVHDGLIQAQQNTPNDNVITDNNLSVASAEASSSKTNNYKAEQPQEEQQQQQNNVSSAISSLESNSLIGLFISILAALTFVPFLV</sequence>
<dbReference type="GO" id="GO:0005975">
    <property type="term" value="P:carbohydrate metabolic process"/>
    <property type="evidence" value="ECO:0007669"/>
    <property type="project" value="InterPro"/>
</dbReference>
<dbReference type="InterPro" id="IPR011330">
    <property type="entry name" value="Glyco_hydro/deAcase_b/a-brl"/>
</dbReference>
<dbReference type="PROSITE" id="PS51677">
    <property type="entry name" value="NODB"/>
    <property type="match status" value="1"/>
</dbReference>
<dbReference type="GO" id="GO:0009272">
    <property type="term" value="P:fungal-type cell wall biogenesis"/>
    <property type="evidence" value="ECO:0007669"/>
    <property type="project" value="UniProtKB-ARBA"/>
</dbReference>
<evidence type="ECO:0000313" key="7">
    <source>
        <dbReference type="Proteomes" id="UP000646827"/>
    </source>
</evidence>
<feature type="region of interest" description="Disordered" evidence="3">
    <location>
        <begin position="329"/>
        <end position="355"/>
    </location>
</feature>
<keyword evidence="2" id="KW-0378">Hydrolase</keyword>
<evidence type="ECO:0000256" key="1">
    <source>
        <dbReference type="ARBA" id="ARBA00022723"/>
    </source>
</evidence>
<evidence type="ECO:0000313" key="6">
    <source>
        <dbReference type="EMBL" id="KAG2227338.1"/>
    </source>
</evidence>
<dbReference type="PANTHER" id="PTHR10587:SF133">
    <property type="entry name" value="CHITIN DEACETYLASE 1-RELATED"/>
    <property type="match status" value="1"/>
</dbReference>
<keyword evidence="4" id="KW-0732">Signal</keyword>
<dbReference type="PANTHER" id="PTHR10587">
    <property type="entry name" value="GLYCOSYL TRANSFERASE-RELATED"/>
    <property type="match status" value="1"/>
</dbReference>
<dbReference type="EMBL" id="JAEPRB010000008">
    <property type="protein sequence ID" value="KAG2227338.1"/>
    <property type="molecule type" value="Genomic_DNA"/>
</dbReference>
<dbReference type="Pfam" id="PF01522">
    <property type="entry name" value="Polysacc_deac_1"/>
    <property type="match status" value="1"/>
</dbReference>
<dbReference type="SUPFAM" id="SSF88713">
    <property type="entry name" value="Glycoside hydrolase/deacetylase"/>
    <property type="match status" value="1"/>
</dbReference>
<feature type="chain" id="PRO_5034083468" description="NodB homology domain-containing protein" evidence="4">
    <location>
        <begin position="26"/>
        <end position="384"/>
    </location>
</feature>
<dbReference type="InterPro" id="IPR002509">
    <property type="entry name" value="NODB_dom"/>
</dbReference>
<organism evidence="6 7">
    <name type="scientific">Circinella minor</name>
    <dbReference type="NCBI Taxonomy" id="1195481"/>
    <lineage>
        <taxon>Eukaryota</taxon>
        <taxon>Fungi</taxon>
        <taxon>Fungi incertae sedis</taxon>
        <taxon>Mucoromycota</taxon>
        <taxon>Mucoromycotina</taxon>
        <taxon>Mucoromycetes</taxon>
        <taxon>Mucorales</taxon>
        <taxon>Lichtheimiaceae</taxon>
        <taxon>Circinella</taxon>
    </lineage>
</organism>
<evidence type="ECO:0000256" key="3">
    <source>
        <dbReference type="SAM" id="MobiDB-lite"/>
    </source>
</evidence>
<accession>A0A8H7SFV4</accession>
<keyword evidence="1" id="KW-0479">Metal-binding</keyword>
<gene>
    <name evidence="6" type="ORF">INT45_004293</name>
</gene>
<keyword evidence="7" id="KW-1185">Reference proteome</keyword>
<evidence type="ECO:0000259" key="5">
    <source>
        <dbReference type="PROSITE" id="PS51677"/>
    </source>
</evidence>
<evidence type="ECO:0000256" key="4">
    <source>
        <dbReference type="SAM" id="SignalP"/>
    </source>
</evidence>
<dbReference type="OrthoDB" id="407355at2759"/>
<proteinExistence type="predicted"/>
<dbReference type="Proteomes" id="UP000646827">
    <property type="component" value="Unassembled WGS sequence"/>
</dbReference>
<dbReference type="GO" id="GO:0016020">
    <property type="term" value="C:membrane"/>
    <property type="evidence" value="ECO:0007669"/>
    <property type="project" value="TreeGrafter"/>
</dbReference>
<name>A0A8H7SFV4_9FUNG</name>
<dbReference type="GO" id="GO:0046872">
    <property type="term" value="F:metal ion binding"/>
    <property type="evidence" value="ECO:0007669"/>
    <property type="project" value="UniProtKB-KW"/>
</dbReference>
<protein>
    <recommendedName>
        <fullName evidence="5">NodB homology domain-containing protein</fullName>
    </recommendedName>
</protein>
<feature type="domain" description="NodB homology" evidence="5">
    <location>
        <begin position="95"/>
        <end position="286"/>
    </location>
</feature>
<comment type="caution">
    <text evidence="6">The sequence shown here is derived from an EMBL/GenBank/DDBJ whole genome shotgun (WGS) entry which is preliminary data.</text>
</comment>
<dbReference type="AlphaFoldDB" id="A0A8H7SFV4"/>
<feature type="signal peptide" evidence="4">
    <location>
        <begin position="1"/>
        <end position="25"/>
    </location>
</feature>
<feature type="compositionally biased region" description="Low complexity" evidence="3">
    <location>
        <begin position="345"/>
        <end position="355"/>
    </location>
</feature>
<feature type="compositionally biased region" description="Polar residues" evidence="3">
    <location>
        <begin position="329"/>
        <end position="339"/>
    </location>
</feature>